<dbReference type="Proteomes" id="UP001403385">
    <property type="component" value="Unassembled WGS sequence"/>
</dbReference>
<dbReference type="InterPro" id="IPR001387">
    <property type="entry name" value="Cro/C1-type_HTH"/>
</dbReference>
<dbReference type="SUPFAM" id="SSF47413">
    <property type="entry name" value="lambda repressor-like DNA-binding domains"/>
    <property type="match status" value="1"/>
</dbReference>
<proteinExistence type="predicted"/>
<evidence type="ECO:0000256" key="1">
    <source>
        <dbReference type="SAM" id="Coils"/>
    </source>
</evidence>
<accession>A0AAW9S1U9</accession>
<dbReference type="CDD" id="cd00093">
    <property type="entry name" value="HTH_XRE"/>
    <property type="match status" value="1"/>
</dbReference>
<feature type="coiled-coil region" evidence="1">
    <location>
        <begin position="101"/>
        <end position="128"/>
    </location>
</feature>
<evidence type="ECO:0000313" key="4">
    <source>
        <dbReference type="Proteomes" id="UP001403385"/>
    </source>
</evidence>
<dbReference type="GO" id="GO:0003677">
    <property type="term" value="F:DNA binding"/>
    <property type="evidence" value="ECO:0007669"/>
    <property type="project" value="InterPro"/>
</dbReference>
<dbReference type="Gene3D" id="1.10.260.40">
    <property type="entry name" value="lambda repressor-like DNA-binding domains"/>
    <property type="match status" value="1"/>
</dbReference>
<dbReference type="Pfam" id="PF13443">
    <property type="entry name" value="HTH_26"/>
    <property type="match status" value="1"/>
</dbReference>
<organism evidence="3 4">
    <name type="scientific">Rapidithrix thailandica</name>
    <dbReference type="NCBI Taxonomy" id="413964"/>
    <lineage>
        <taxon>Bacteria</taxon>
        <taxon>Pseudomonadati</taxon>
        <taxon>Bacteroidota</taxon>
        <taxon>Cytophagia</taxon>
        <taxon>Cytophagales</taxon>
        <taxon>Flammeovirgaceae</taxon>
        <taxon>Rapidithrix</taxon>
    </lineage>
</organism>
<evidence type="ECO:0000313" key="3">
    <source>
        <dbReference type="EMBL" id="MEN7547838.1"/>
    </source>
</evidence>
<dbReference type="AlphaFoldDB" id="A0AAW9S1U9"/>
<keyword evidence="1" id="KW-0175">Coiled coil</keyword>
<dbReference type="InterPro" id="IPR010982">
    <property type="entry name" value="Lambda_DNA-bd_dom_sf"/>
</dbReference>
<dbReference type="RefSeq" id="WP_346820626.1">
    <property type="nucleotide sequence ID" value="NZ_JBDKWZ010000004.1"/>
</dbReference>
<comment type="caution">
    <text evidence="3">The sequence shown here is derived from an EMBL/GenBank/DDBJ whole genome shotgun (WGS) entry which is preliminary data.</text>
</comment>
<protein>
    <submittedName>
        <fullName evidence="3">Helix-turn-helix domain-containing protein</fullName>
    </submittedName>
</protein>
<evidence type="ECO:0000259" key="2">
    <source>
        <dbReference type="PROSITE" id="PS50943"/>
    </source>
</evidence>
<dbReference type="EMBL" id="JBDKWZ010000004">
    <property type="protein sequence ID" value="MEN7547838.1"/>
    <property type="molecule type" value="Genomic_DNA"/>
</dbReference>
<reference evidence="3 4" key="1">
    <citation type="submission" date="2024-04" db="EMBL/GenBank/DDBJ databases">
        <title>Novel genus in family Flammeovirgaceae.</title>
        <authorList>
            <person name="Nguyen T.H."/>
            <person name="Vuong T.Q."/>
            <person name="Le H."/>
            <person name="Kim S.-G."/>
        </authorList>
    </citation>
    <scope>NUCLEOTIDE SEQUENCE [LARGE SCALE GENOMIC DNA]</scope>
    <source>
        <strain evidence="3 4">JCM 23209</strain>
    </source>
</reference>
<name>A0AAW9S1U9_9BACT</name>
<gene>
    <name evidence="3" type="ORF">AAG747_07955</name>
</gene>
<feature type="domain" description="HTH cro/C1-type" evidence="2">
    <location>
        <begin position="7"/>
        <end position="60"/>
    </location>
</feature>
<sequence length="135" mass="15153">MNIGSNIKARIYDKGLDIPQVASKSGISQSTLYNLITKKSVETKWLEKLSAALEMPITAFFEETQADSRDQSQVVKGDGVVAMNHSQGNQITGPDQDKALKDSEKLELEELRKENRELYKQLLECKDQLLKLKGL</sequence>
<dbReference type="PROSITE" id="PS50943">
    <property type="entry name" value="HTH_CROC1"/>
    <property type="match status" value="1"/>
</dbReference>
<keyword evidence="4" id="KW-1185">Reference proteome</keyword>